<keyword evidence="2 8" id="KW-0813">Transport</keyword>
<gene>
    <name evidence="10" type="primary">gspE</name>
    <name evidence="10" type="ORF">ACELLULO517_14590</name>
</gene>
<keyword evidence="11" id="KW-1185">Reference proteome</keyword>
<dbReference type="InterPro" id="IPR013369">
    <property type="entry name" value="T2SS_GspE"/>
</dbReference>
<evidence type="ECO:0000313" key="10">
    <source>
        <dbReference type="EMBL" id="MCB8881475.1"/>
    </source>
</evidence>
<evidence type="ECO:0000256" key="4">
    <source>
        <dbReference type="ARBA" id="ARBA00022840"/>
    </source>
</evidence>
<accession>A0A964E499</accession>
<dbReference type="InterPro" id="IPR003593">
    <property type="entry name" value="AAA+_ATPase"/>
</dbReference>
<reference evidence="10 11" key="1">
    <citation type="journal article" date="2021" name="Microorganisms">
        <title>Acidisoma silvae sp. nov. and Acidisomacellulosilytica sp. nov., Two Acidophilic Bacteria Isolated from Decaying Wood, Hydrolyzing Cellulose and Producing Poly-3-hydroxybutyrate.</title>
        <authorList>
            <person name="Mieszkin S."/>
            <person name="Pouder E."/>
            <person name="Uroz S."/>
            <person name="Simon-Colin C."/>
            <person name="Alain K."/>
        </authorList>
    </citation>
    <scope>NUCLEOTIDE SEQUENCE [LARGE SCALE GENOMIC DNA]</scope>
    <source>
        <strain evidence="10 11">HW T5.17</strain>
    </source>
</reference>
<comment type="similarity">
    <text evidence="1 8">Belongs to the GSP E family.</text>
</comment>
<evidence type="ECO:0000256" key="8">
    <source>
        <dbReference type="RuleBase" id="RU366070"/>
    </source>
</evidence>
<dbReference type="InterPro" id="IPR027417">
    <property type="entry name" value="P-loop_NTPase"/>
</dbReference>
<keyword evidence="6" id="KW-1278">Translocase</keyword>
<dbReference type="PANTHER" id="PTHR30258:SF2">
    <property type="entry name" value="COMG OPERON PROTEIN 1"/>
    <property type="match status" value="1"/>
</dbReference>
<dbReference type="InterPro" id="IPR037257">
    <property type="entry name" value="T2SS_E_N_sf"/>
</dbReference>
<keyword evidence="3 8" id="KW-0547">Nucleotide-binding</keyword>
<evidence type="ECO:0000259" key="9">
    <source>
        <dbReference type="PROSITE" id="PS00662"/>
    </source>
</evidence>
<organism evidence="10 11">
    <name type="scientific">Acidisoma cellulosilyticum</name>
    <dbReference type="NCBI Taxonomy" id="2802395"/>
    <lineage>
        <taxon>Bacteria</taxon>
        <taxon>Pseudomonadati</taxon>
        <taxon>Pseudomonadota</taxon>
        <taxon>Alphaproteobacteria</taxon>
        <taxon>Acetobacterales</taxon>
        <taxon>Acidocellaceae</taxon>
        <taxon>Acidisoma</taxon>
    </lineage>
</organism>
<dbReference type="Gene3D" id="3.40.50.300">
    <property type="entry name" value="P-loop containing nucleotide triphosphate hydrolases"/>
    <property type="match status" value="1"/>
</dbReference>
<dbReference type="GO" id="GO:0016887">
    <property type="term" value="F:ATP hydrolysis activity"/>
    <property type="evidence" value="ECO:0007669"/>
    <property type="project" value="TreeGrafter"/>
</dbReference>
<dbReference type="GO" id="GO:0015627">
    <property type="term" value="C:type II protein secretion system complex"/>
    <property type="evidence" value="ECO:0007669"/>
    <property type="project" value="UniProtKB-UniRule"/>
</dbReference>
<dbReference type="FunFam" id="3.40.50.300:FF:000398">
    <property type="entry name" value="Type IV pilus assembly ATPase PilB"/>
    <property type="match status" value="1"/>
</dbReference>
<evidence type="ECO:0000256" key="2">
    <source>
        <dbReference type="ARBA" id="ARBA00022448"/>
    </source>
</evidence>
<dbReference type="SUPFAM" id="SSF52540">
    <property type="entry name" value="P-loop containing nucleoside triphosphate hydrolases"/>
    <property type="match status" value="1"/>
</dbReference>
<dbReference type="NCBIfam" id="TIGR02533">
    <property type="entry name" value="type_II_gspE"/>
    <property type="match status" value="1"/>
</dbReference>
<dbReference type="Proteomes" id="UP000721844">
    <property type="component" value="Unassembled WGS sequence"/>
</dbReference>
<dbReference type="InterPro" id="IPR001482">
    <property type="entry name" value="T2SS/T4SS_dom"/>
</dbReference>
<dbReference type="Pfam" id="PF05157">
    <property type="entry name" value="MshEN"/>
    <property type="match status" value="1"/>
</dbReference>
<evidence type="ECO:0000313" key="11">
    <source>
        <dbReference type="Proteomes" id="UP000721844"/>
    </source>
</evidence>
<comment type="subcellular location">
    <subcellularLocation>
        <location evidence="8">Cell inner membrane</location>
    </subcellularLocation>
</comment>
<sequence>MDSGRNAIEAVLAARGLLSEAALERVRRLETESGERIDLIASKLGLLSDRDLASAYAEVLGKPLVMPGDFPAEPIAPERARLAFLKRARVLPIAETDTELVLAMADPLDDAAAQALEFAFGKSVARVAAVPGDIDAAQDRLYSEGRSSLGQIADAAGGREDADRDSDLERLKDLASEAPVIRLVNALITSAVEMHASDIHLESMESGLRIRYRIDGVLREMEAPPGRLRSAVISRIKIMAKLNIAERRLAQDGRIRLAVRGKEIDFRVSTTPAIHGESVVLRILDRGSLALDFEILGFDDAQLPAFLACLFRPHGIVLVTGPTGSGKTTTLYAALSKLNAPTSKILTAEDPVEYVLHGVNQVQVKAEIGMTFASALRSFLRQDPDIMMIGEIRDLETARIAVQAALTGHLVLSTVHTNDAASAMTRLLDMGIETYLLTSTINGVLAQRLVRRLCPACREAYTPDPPLLAELQLESDGEVKLYRPVGCPQCNGVGFSGRTMILELMVMNDALRALVLRRTEARELQARAIADGMQTMYAHGMRKALVGITTYEEVLRVTREF</sequence>
<evidence type="ECO:0000256" key="6">
    <source>
        <dbReference type="ARBA" id="ARBA00022967"/>
    </source>
</evidence>
<dbReference type="AlphaFoldDB" id="A0A964E499"/>
<dbReference type="PANTHER" id="PTHR30258">
    <property type="entry name" value="TYPE II SECRETION SYSTEM PROTEIN GSPE-RELATED"/>
    <property type="match status" value="1"/>
</dbReference>
<evidence type="ECO:0000256" key="7">
    <source>
        <dbReference type="ARBA" id="ARBA00034006"/>
    </source>
</evidence>
<dbReference type="InterPro" id="IPR007831">
    <property type="entry name" value="T2SS_GspE_N"/>
</dbReference>
<comment type="caution">
    <text evidence="10">The sequence shown here is derived from an EMBL/GenBank/DDBJ whole genome shotgun (WGS) entry which is preliminary data.</text>
</comment>
<dbReference type="PROSITE" id="PS00662">
    <property type="entry name" value="T2SP_E"/>
    <property type="match status" value="1"/>
</dbReference>
<evidence type="ECO:0000256" key="5">
    <source>
        <dbReference type="ARBA" id="ARBA00022927"/>
    </source>
</evidence>
<dbReference type="SMART" id="SM00382">
    <property type="entry name" value="AAA"/>
    <property type="match status" value="1"/>
</dbReference>
<dbReference type="SUPFAM" id="SSF160246">
    <property type="entry name" value="EspE N-terminal domain-like"/>
    <property type="match status" value="1"/>
</dbReference>
<name>A0A964E499_9PROT</name>
<dbReference type="Gene3D" id="1.10.40.70">
    <property type="match status" value="1"/>
</dbReference>
<proteinExistence type="inferred from homology"/>
<dbReference type="GO" id="GO:0015628">
    <property type="term" value="P:protein secretion by the type II secretion system"/>
    <property type="evidence" value="ECO:0007669"/>
    <property type="project" value="UniProtKB-UniRule"/>
</dbReference>
<dbReference type="Pfam" id="PF00437">
    <property type="entry name" value="T2SSE"/>
    <property type="match status" value="1"/>
</dbReference>
<dbReference type="Gene3D" id="3.30.300.160">
    <property type="entry name" value="Type II secretion system, protein E, N-terminal domain"/>
    <property type="match status" value="1"/>
</dbReference>
<keyword evidence="5 8" id="KW-0653">Protein transport</keyword>
<dbReference type="RefSeq" id="WP_227308144.1">
    <property type="nucleotide sequence ID" value="NZ_JAESVA010000004.1"/>
</dbReference>
<evidence type="ECO:0000256" key="1">
    <source>
        <dbReference type="ARBA" id="ARBA00006611"/>
    </source>
</evidence>
<evidence type="ECO:0000256" key="3">
    <source>
        <dbReference type="ARBA" id="ARBA00022741"/>
    </source>
</evidence>
<comment type="function">
    <text evidence="8">ATPase component of the type II secretion system required for the energy-dependent secretion of extracellular factors such as proteases and toxins from the periplasm. Acts as a molecular motor to provide the energy that is required for assembly of the pseudopilus and the extrusion of substrates generated in the cytoplasm.</text>
</comment>
<dbReference type="FunFam" id="3.30.450.90:FF:000001">
    <property type="entry name" value="Type II secretion system ATPase GspE"/>
    <property type="match status" value="1"/>
</dbReference>
<dbReference type="GO" id="GO:0008564">
    <property type="term" value="F:protein-exporting ATPase activity"/>
    <property type="evidence" value="ECO:0007669"/>
    <property type="project" value="UniProtKB-EC"/>
</dbReference>
<dbReference type="CDD" id="cd01129">
    <property type="entry name" value="PulE-GspE-like"/>
    <property type="match status" value="1"/>
</dbReference>
<dbReference type="GO" id="GO:0005524">
    <property type="term" value="F:ATP binding"/>
    <property type="evidence" value="ECO:0007669"/>
    <property type="project" value="UniProtKB-UniRule"/>
</dbReference>
<keyword evidence="4 8" id="KW-0067">ATP-binding</keyword>
<protein>
    <recommendedName>
        <fullName evidence="8">Type II secretion system protein E</fullName>
        <shortName evidence="8">T2SS protein E</shortName>
    </recommendedName>
    <alternativeName>
        <fullName evidence="8">Type II traffic warden ATPase</fullName>
    </alternativeName>
</protein>
<dbReference type="GO" id="GO:0005886">
    <property type="term" value="C:plasma membrane"/>
    <property type="evidence" value="ECO:0007669"/>
    <property type="project" value="UniProtKB-SubCell"/>
</dbReference>
<comment type="catalytic activity">
    <reaction evidence="7">
        <text>ATP + H2O + cellular proteinSide 1 = ADP + phosphate + cellular proteinSide 2.</text>
        <dbReference type="EC" id="7.4.2.8"/>
    </reaction>
</comment>
<feature type="domain" description="Bacterial type II secretion system protein E" evidence="9">
    <location>
        <begin position="380"/>
        <end position="394"/>
    </location>
</feature>
<dbReference type="EMBL" id="JAESVA010000004">
    <property type="protein sequence ID" value="MCB8881475.1"/>
    <property type="molecule type" value="Genomic_DNA"/>
</dbReference>
<dbReference type="Gene3D" id="3.30.450.90">
    <property type="match status" value="1"/>
</dbReference>